<proteinExistence type="predicted"/>
<dbReference type="Pfam" id="PF01551">
    <property type="entry name" value="Peptidase_M23"/>
    <property type="match status" value="1"/>
</dbReference>
<sequence>MNVVDLLVKYPYFAEVVAGIRRPGAYRWLDFTQQNADLDRLDLADTAAFDDYVFGKRLEGGKYLGVGGYAEHRTIYHRSAHFSTANEEPRCIHLGMDVWAQAGTPVYAPLAGQVHSFGFNDRFGDYGPTIILEHSLESYTFYTLYGHLSLSSLEGMEAGRPLQAGEAFATIGTYPENGHWPSHLHFQIITDIGTHRGDFPGVCTLSDRDRYLALCPDPNLMLQIPSGT</sequence>
<dbReference type="AlphaFoldDB" id="A0A840TMU2"/>
<keyword evidence="4" id="KW-1185">Reference proteome</keyword>
<protein>
    <submittedName>
        <fullName evidence="3">Murein DD-endopeptidase MepM/ murein hydrolase activator NlpD</fullName>
    </submittedName>
</protein>
<dbReference type="PANTHER" id="PTHR21666">
    <property type="entry name" value="PEPTIDASE-RELATED"/>
    <property type="match status" value="1"/>
</dbReference>
<dbReference type="SUPFAM" id="SSF51261">
    <property type="entry name" value="Duplicated hybrid motif"/>
    <property type="match status" value="1"/>
</dbReference>
<evidence type="ECO:0000256" key="1">
    <source>
        <dbReference type="ARBA" id="ARBA00022729"/>
    </source>
</evidence>
<dbReference type="InterPro" id="IPR016047">
    <property type="entry name" value="M23ase_b-sheet_dom"/>
</dbReference>
<evidence type="ECO:0000313" key="3">
    <source>
        <dbReference type="EMBL" id="MBB5282533.1"/>
    </source>
</evidence>
<dbReference type="Gene3D" id="2.70.70.10">
    <property type="entry name" value="Glucose Permease (Domain IIA)"/>
    <property type="match status" value="1"/>
</dbReference>
<dbReference type="CDD" id="cd12797">
    <property type="entry name" value="M23_peptidase"/>
    <property type="match status" value="1"/>
</dbReference>
<feature type="domain" description="M23ase beta-sheet core" evidence="2">
    <location>
        <begin position="93"/>
        <end position="190"/>
    </location>
</feature>
<keyword evidence="3" id="KW-0378">Hydrolase</keyword>
<evidence type="ECO:0000313" key="4">
    <source>
        <dbReference type="Proteomes" id="UP000557307"/>
    </source>
</evidence>
<dbReference type="RefSeq" id="WP_184170827.1">
    <property type="nucleotide sequence ID" value="NZ_JACHGF010000001.1"/>
</dbReference>
<dbReference type="GO" id="GO:0004222">
    <property type="term" value="F:metalloendopeptidase activity"/>
    <property type="evidence" value="ECO:0007669"/>
    <property type="project" value="TreeGrafter"/>
</dbReference>
<dbReference type="EMBL" id="JACHGF010000001">
    <property type="protein sequence ID" value="MBB5282533.1"/>
    <property type="molecule type" value="Genomic_DNA"/>
</dbReference>
<dbReference type="InterPro" id="IPR011055">
    <property type="entry name" value="Dup_hybrid_motif"/>
</dbReference>
<dbReference type="PANTHER" id="PTHR21666:SF289">
    <property type="entry name" value="L-ALA--D-GLU ENDOPEPTIDASE"/>
    <property type="match status" value="1"/>
</dbReference>
<accession>A0A840TMU2</accession>
<dbReference type="InterPro" id="IPR050570">
    <property type="entry name" value="Cell_wall_metabolism_enzyme"/>
</dbReference>
<organism evidence="3 4">
    <name type="scientific">Rhabdobacter roseus</name>
    <dbReference type="NCBI Taxonomy" id="1655419"/>
    <lineage>
        <taxon>Bacteria</taxon>
        <taxon>Pseudomonadati</taxon>
        <taxon>Bacteroidota</taxon>
        <taxon>Cytophagia</taxon>
        <taxon>Cytophagales</taxon>
        <taxon>Cytophagaceae</taxon>
        <taxon>Rhabdobacter</taxon>
    </lineage>
</organism>
<gene>
    <name evidence="3" type="ORF">HNQ92_000654</name>
</gene>
<evidence type="ECO:0000259" key="2">
    <source>
        <dbReference type="Pfam" id="PF01551"/>
    </source>
</evidence>
<keyword evidence="1" id="KW-0732">Signal</keyword>
<dbReference type="Proteomes" id="UP000557307">
    <property type="component" value="Unassembled WGS sequence"/>
</dbReference>
<comment type="caution">
    <text evidence="3">The sequence shown here is derived from an EMBL/GenBank/DDBJ whole genome shotgun (WGS) entry which is preliminary data.</text>
</comment>
<reference evidence="3 4" key="1">
    <citation type="submission" date="2020-08" db="EMBL/GenBank/DDBJ databases">
        <title>Genomic Encyclopedia of Type Strains, Phase IV (KMG-IV): sequencing the most valuable type-strain genomes for metagenomic binning, comparative biology and taxonomic classification.</title>
        <authorList>
            <person name="Goeker M."/>
        </authorList>
    </citation>
    <scope>NUCLEOTIDE SEQUENCE [LARGE SCALE GENOMIC DNA]</scope>
    <source>
        <strain evidence="3 4">DSM 105074</strain>
    </source>
</reference>
<name>A0A840TMU2_9BACT</name>